<keyword evidence="2" id="KW-0328">Glycosyltransferase</keyword>
<dbReference type="STRING" id="1397666.RS24_01162"/>
<keyword evidence="1" id="KW-0812">Transmembrane</keyword>
<feature type="transmembrane region" description="Helical" evidence="1">
    <location>
        <begin position="100"/>
        <end position="118"/>
    </location>
</feature>
<dbReference type="EC" id="2.4.2.8" evidence="2"/>
<keyword evidence="2" id="KW-0808">Transferase</keyword>
<proteinExistence type="predicted"/>
<dbReference type="eggNOG" id="ENOG503437Q">
    <property type="taxonomic scope" value="Bacteria"/>
</dbReference>
<name>U2W9A2_9PROT</name>
<dbReference type="AlphaFoldDB" id="U2W9A2"/>
<feature type="transmembrane region" description="Helical" evidence="1">
    <location>
        <begin position="74"/>
        <end position="94"/>
    </location>
</feature>
<keyword evidence="3" id="KW-1185">Reference proteome</keyword>
<dbReference type="EMBL" id="AWXE01000004">
    <property type="protein sequence ID" value="ERL46169.1"/>
    <property type="molecule type" value="Genomic_DNA"/>
</dbReference>
<dbReference type="Proteomes" id="UP000016762">
    <property type="component" value="Unassembled WGS sequence"/>
</dbReference>
<evidence type="ECO:0000313" key="3">
    <source>
        <dbReference type="Proteomes" id="UP000016762"/>
    </source>
</evidence>
<keyword evidence="1" id="KW-0472">Membrane</keyword>
<dbReference type="RefSeq" id="WP_021777148.1">
    <property type="nucleotide sequence ID" value="NZ_AWXE01000004.1"/>
</dbReference>
<feature type="transmembrane region" description="Helical" evidence="1">
    <location>
        <begin position="46"/>
        <end position="67"/>
    </location>
</feature>
<dbReference type="GO" id="GO:0016757">
    <property type="term" value="F:glycosyltransferase activity"/>
    <property type="evidence" value="ECO:0007669"/>
    <property type="project" value="UniProtKB-KW"/>
</dbReference>
<accession>U2W9A2</accession>
<evidence type="ECO:0000313" key="2">
    <source>
        <dbReference type="EMBL" id="ERL46169.1"/>
    </source>
</evidence>
<feature type="transmembrane region" description="Helical" evidence="1">
    <location>
        <begin position="5"/>
        <end position="26"/>
    </location>
</feature>
<organism evidence="2 3">
    <name type="scientific">Candidatus Micropelagius thuwalensis</name>
    <dbReference type="NCBI Taxonomy" id="1397666"/>
    <lineage>
        <taxon>Bacteria</taxon>
        <taxon>Pseudomonadati</taxon>
        <taxon>Pseudomonadota</taxon>
        <taxon>Alphaproteobacteria</taxon>
        <taxon>PS1 clade</taxon>
        <taxon>Candidatus Micropelagius</taxon>
    </lineage>
</organism>
<comment type="caution">
    <text evidence="2">The sequence shown here is derived from an EMBL/GenBank/DDBJ whole genome shotgun (WGS) entry which is preliminary data.</text>
</comment>
<evidence type="ECO:0000256" key="1">
    <source>
        <dbReference type="SAM" id="Phobius"/>
    </source>
</evidence>
<sequence>MKIKILRILVALPAIVFVSFGVRWLVAPAGIAPFFGMDLMEGLGRSTLIGDMAAAFLTLGISVLTGLVTERRTWIIVPAIFMALAALGRVLAWAFHDATLATSMIGPEILIAAFWLFASKHICEGEKA</sequence>
<keyword evidence="1" id="KW-1133">Transmembrane helix</keyword>
<reference evidence="2 3" key="1">
    <citation type="journal article" date="2014" name="FEMS Microbiol. Ecol.">
        <title>Genomic differentiation among two strains of the PS1 clade isolated from geographically separated marine habitats.</title>
        <authorList>
            <person name="Jimenez-Infante F."/>
            <person name="Ngugi D.K."/>
            <person name="Alam I."/>
            <person name="Rashid M."/>
            <person name="Baalawi W."/>
            <person name="Kamau A.A."/>
            <person name="Bajic V.B."/>
            <person name="Stingl U."/>
        </authorList>
    </citation>
    <scope>NUCLEOTIDE SEQUENCE [LARGE SCALE GENOMIC DNA]</scope>
    <source>
        <strain evidence="2 3">RS24</strain>
    </source>
</reference>
<protein>
    <submittedName>
        <fullName evidence="2">tRNA-lysidine synthase protein</fullName>
        <ecNumber evidence="2">2.4.2.8</ecNumber>
    </submittedName>
</protein>
<gene>
    <name evidence="2" type="primary">tilS</name>
    <name evidence="2" type="ORF">RS24_01162</name>
</gene>